<dbReference type="InterPro" id="IPR036388">
    <property type="entry name" value="WH-like_DNA-bd_sf"/>
</dbReference>
<proteinExistence type="predicted"/>
<dbReference type="RefSeq" id="WP_386190130.1">
    <property type="nucleotide sequence ID" value="NZ_JBHSBC010000014.1"/>
</dbReference>
<dbReference type="SMART" id="SM00345">
    <property type="entry name" value="HTH_GNTR"/>
    <property type="match status" value="1"/>
</dbReference>
<feature type="domain" description="HTH gntR-type" evidence="4">
    <location>
        <begin position="4"/>
        <end position="72"/>
    </location>
</feature>
<accession>A0ABV8F0Z2</accession>
<dbReference type="Gene3D" id="1.10.10.10">
    <property type="entry name" value="Winged helix-like DNA-binding domain superfamily/Winged helix DNA-binding domain"/>
    <property type="match status" value="1"/>
</dbReference>
<dbReference type="InterPro" id="IPR050679">
    <property type="entry name" value="Bact_HTH_transcr_reg"/>
</dbReference>
<evidence type="ECO:0000256" key="3">
    <source>
        <dbReference type="ARBA" id="ARBA00023163"/>
    </source>
</evidence>
<protein>
    <submittedName>
        <fullName evidence="5">GntR family transcriptional regulator</fullName>
    </submittedName>
</protein>
<dbReference type="InterPro" id="IPR036390">
    <property type="entry name" value="WH_DNA-bd_sf"/>
</dbReference>
<dbReference type="PANTHER" id="PTHR44846:SF17">
    <property type="entry name" value="GNTR-FAMILY TRANSCRIPTIONAL REGULATOR"/>
    <property type="match status" value="1"/>
</dbReference>
<comment type="caution">
    <text evidence="5">The sequence shown here is derived from an EMBL/GenBank/DDBJ whole genome shotgun (WGS) entry which is preliminary data.</text>
</comment>
<dbReference type="InterPro" id="IPR000524">
    <property type="entry name" value="Tscrpt_reg_HTH_GntR"/>
</dbReference>
<gene>
    <name evidence="5" type="ORF">ACFOYY_15530</name>
</gene>
<dbReference type="InterPro" id="IPR011663">
    <property type="entry name" value="UTRA"/>
</dbReference>
<dbReference type="Pfam" id="PF00392">
    <property type="entry name" value="GntR"/>
    <property type="match status" value="1"/>
</dbReference>
<dbReference type="PROSITE" id="PS50949">
    <property type="entry name" value="HTH_GNTR"/>
    <property type="match status" value="1"/>
</dbReference>
<keyword evidence="3" id="KW-0804">Transcription</keyword>
<dbReference type="EMBL" id="JBHSBC010000014">
    <property type="protein sequence ID" value="MFC3981551.1"/>
    <property type="molecule type" value="Genomic_DNA"/>
</dbReference>
<dbReference type="SUPFAM" id="SSF64288">
    <property type="entry name" value="Chorismate lyase-like"/>
    <property type="match status" value="1"/>
</dbReference>
<sequence>MSAASQYREIASIVRARVQDGTYARGDQLPREEDLAAQLGVNRVTVNRALKVLVAEGLLRVHRGKGTFVRELPPLPRHAAIRHSREHRERGGSRGALATELAELGYDLRSDNTVGPGRPPEHVAEILDVDPETESVIVRTRHMKVVPSAGSGEVPVQIATSYIPRVIADGTPIAESDSGVGGISSRLEELGHGQREIEERITVRPPSPEESRLLEMADDQRVYDITHIGWTADDRPVKVTTYVMPTHQWDLRYRYPVNPADGA</sequence>
<dbReference type="Proteomes" id="UP001595698">
    <property type="component" value="Unassembled WGS sequence"/>
</dbReference>
<dbReference type="PRINTS" id="PR00035">
    <property type="entry name" value="HTHGNTR"/>
</dbReference>
<reference evidence="6" key="1">
    <citation type="journal article" date="2019" name="Int. J. Syst. Evol. Microbiol.">
        <title>The Global Catalogue of Microorganisms (GCM) 10K type strain sequencing project: providing services to taxonomists for standard genome sequencing and annotation.</title>
        <authorList>
            <consortium name="The Broad Institute Genomics Platform"/>
            <consortium name="The Broad Institute Genome Sequencing Center for Infectious Disease"/>
            <person name="Wu L."/>
            <person name="Ma J."/>
        </authorList>
    </citation>
    <scope>NUCLEOTIDE SEQUENCE [LARGE SCALE GENOMIC DNA]</scope>
    <source>
        <strain evidence="6">TBRC 7912</strain>
    </source>
</reference>
<evidence type="ECO:0000256" key="1">
    <source>
        <dbReference type="ARBA" id="ARBA00023015"/>
    </source>
</evidence>
<keyword evidence="1" id="KW-0805">Transcription regulation</keyword>
<name>A0ABV8F0Z2_9ACTN</name>
<evidence type="ECO:0000256" key="2">
    <source>
        <dbReference type="ARBA" id="ARBA00023125"/>
    </source>
</evidence>
<organism evidence="5 6">
    <name type="scientific">Streptosporangium jomthongense</name>
    <dbReference type="NCBI Taxonomy" id="1193683"/>
    <lineage>
        <taxon>Bacteria</taxon>
        <taxon>Bacillati</taxon>
        <taxon>Actinomycetota</taxon>
        <taxon>Actinomycetes</taxon>
        <taxon>Streptosporangiales</taxon>
        <taxon>Streptosporangiaceae</taxon>
        <taxon>Streptosporangium</taxon>
    </lineage>
</organism>
<evidence type="ECO:0000313" key="6">
    <source>
        <dbReference type="Proteomes" id="UP001595698"/>
    </source>
</evidence>
<dbReference type="Pfam" id="PF07702">
    <property type="entry name" value="UTRA"/>
    <property type="match status" value="1"/>
</dbReference>
<evidence type="ECO:0000259" key="4">
    <source>
        <dbReference type="PROSITE" id="PS50949"/>
    </source>
</evidence>
<dbReference type="SMART" id="SM00866">
    <property type="entry name" value="UTRA"/>
    <property type="match status" value="1"/>
</dbReference>
<dbReference type="SUPFAM" id="SSF46785">
    <property type="entry name" value="Winged helix' DNA-binding domain"/>
    <property type="match status" value="1"/>
</dbReference>
<dbReference type="InterPro" id="IPR028978">
    <property type="entry name" value="Chorismate_lyase_/UTRA_dom_sf"/>
</dbReference>
<keyword evidence="6" id="KW-1185">Reference proteome</keyword>
<evidence type="ECO:0000313" key="5">
    <source>
        <dbReference type="EMBL" id="MFC3981551.1"/>
    </source>
</evidence>
<dbReference type="CDD" id="cd07377">
    <property type="entry name" value="WHTH_GntR"/>
    <property type="match status" value="1"/>
</dbReference>
<keyword evidence="2" id="KW-0238">DNA-binding</keyword>
<dbReference type="PANTHER" id="PTHR44846">
    <property type="entry name" value="MANNOSYL-D-GLYCERATE TRANSPORT/METABOLISM SYSTEM REPRESSOR MNGR-RELATED"/>
    <property type="match status" value="1"/>
</dbReference>
<dbReference type="Gene3D" id="3.40.1410.10">
    <property type="entry name" value="Chorismate lyase-like"/>
    <property type="match status" value="1"/>
</dbReference>